<dbReference type="EMBL" id="SEZJ01000007">
    <property type="protein sequence ID" value="RYU46468.1"/>
    <property type="molecule type" value="Genomic_DNA"/>
</dbReference>
<dbReference type="AlphaFoldDB" id="A0A4Q5KNP6"/>
<dbReference type="Proteomes" id="UP000293465">
    <property type="component" value="Unassembled WGS sequence"/>
</dbReference>
<proteinExistence type="predicted"/>
<reference evidence="2 3" key="1">
    <citation type="submission" date="2019-02" db="EMBL/GenBank/DDBJ databases">
        <title>Genome sequences of Aliivibrio finisterrensis strains from farmed Atlantic salmon.</title>
        <authorList>
            <person name="Bowman J.P."/>
        </authorList>
    </citation>
    <scope>NUCLEOTIDE SEQUENCE [LARGE SCALE GENOMIC DNA]</scope>
    <source>
        <strain evidence="2 3">A32</strain>
    </source>
</reference>
<dbReference type="OrthoDB" id="5917949at2"/>
<comment type="caution">
    <text evidence="2">The sequence shown here is derived from an EMBL/GenBank/DDBJ whole genome shotgun (WGS) entry which is preliminary data.</text>
</comment>
<dbReference type="EMBL" id="WBVP01000019">
    <property type="protein sequence ID" value="KAB2823622.1"/>
    <property type="molecule type" value="Genomic_DNA"/>
</dbReference>
<dbReference type="RefSeq" id="WP_130044623.1">
    <property type="nucleotide sequence ID" value="NZ_SEZJ01000007.1"/>
</dbReference>
<protein>
    <submittedName>
        <fullName evidence="2">Uncharacterized protein</fullName>
    </submittedName>
</protein>
<gene>
    <name evidence="2" type="ORF">ERW49_10260</name>
    <name evidence="1" type="ORF">F8B77_14575</name>
</gene>
<evidence type="ECO:0000313" key="4">
    <source>
        <dbReference type="Proteomes" id="UP000434870"/>
    </source>
</evidence>
<evidence type="ECO:0000313" key="2">
    <source>
        <dbReference type="EMBL" id="RYU46468.1"/>
    </source>
</evidence>
<evidence type="ECO:0000313" key="1">
    <source>
        <dbReference type="EMBL" id="KAB2823622.1"/>
    </source>
</evidence>
<reference evidence="1 4" key="2">
    <citation type="submission" date="2019-09" db="EMBL/GenBank/DDBJ databases">
        <title>Genome of Aliivibrio finisterrensis LMG 23869 (type strain).</title>
        <authorList>
            <person name="Bowman J.P."/>
        </authorList>
    </citation>
    <scope>NUCLEOTIDE SEQUENCE [LARGE SCALE GENOMIC DNA]</scope>
    <source>
        <strain evidence="1 4">LMG 23869</strain>
    </source>
</reference>
<evidence type="ECO:0000313" key="3">
    <source>
        <dbReference type="Proteomes" id="UP000293465"/>
    </source>
</evidence>
<name>A0A4Q5KNP6_9GAMM</name>
<organism evidence="2 3">
    <name type="scientific">Aliivibrio finisterrensis</name>
    <dbReference type="NCBI Taxonomy" id="511998"/>
    <lineage>
        <taxon>Bacteria</taxon>
        <taxon>Pseudomonadati</taxon>
        <taxon>Pseudomonadota</taxon>
        <taxon>Gammaproteobacteria</taxon>
        <taxon>Vibrionales</taxon>
        <taxon>Vibrionaceae</taxon>
        <taxon>Aliivibrio</taxon>
    </lineage>
</organism>
<accession>A0A4Q5KNP6</accession>
<dbReference type="GeneID" id="86911323"/>
<dbReference type="Proteomes" id="UP000434870">
    <property type="component" value="Unassembled WGS sequence"/>
</dbReference>
<sequence length="43" mass="5024">MNHVKFEYRVMGFGNWISATVSRDIAEKLAEEYISYGWPVKIS</sequence>